<accession>A0A8H6Z5V3</accession>
<dbReference type="SUPFAM" id="SSF52540">
    <property type="entry name" value="P-loop containing nucleoside triphosphate hydrolases"/>
    <property type="match status" value="1"/>
</dbReference>
<evidence type="ECO:0000256" key="7">
    <source>
        <dbReference type="ARBA" id="ARBA00034808"/>
    </source>
</evidence>
<keyword evidence="2" id="KW-0547">Nucleotide-binding</keyword>
<dbReference type="PANTHER" id="PTHR13710">
    <property type="entry name" value="DNA HELICASE RECQ FAMILY MEMBER"/>
    <property type="match status" value="1"/>
</dbReference>
<dbReference type="OrthoDB" id="3269685at2759"/>
<dbReference type="GO" id="GO:0009378">
    <property type="term" value="F:four-way junction helicase activity"/>
    <property type="evidence" value="ECO:0007669"/>
    <property type="project" value="TreeGrafter"/>
</dbReference>
<dbReference type="InterPro" id="IPR011545">
    <property type="entry name" value="DEAD/DEAH_box_helicase_dom"/>
</dbReference>
<evidence type="ECO:0000256" key="6">
    <source>
        <dbReference type="ARBA" id="ARBA00034617"/>
    </source>
</evidence>
<gene>
    <name evidence="11" type="ORF">MVEN_00008300</name>
</gene>
<dbReference type="GO" id="GO:0005524">
    <property type="term" value="F:ATP binding"/>
    <property type="evidence" value="ECO:0007669"/>
    <property type="project" value="UniProtKB-KW"/>
</dbReference>
<dbReference type="PROSITE" id="PS51192">
    <property type="entry name" value="HELICASE_ATP_BIND_1"/>
    <property type="match status" value="1"/>
</dbReference>
<dbReference type="AlphaFoldDB" id="A0A8H6Z5V3"/>
<feature type="domain" description="Helicase C-terminal" evidence="10">
    <location>
        <begin position="302"/>
        <end position="465"/>
    </location>
</feature>
<dbReference type="InterPro" id="IPR014001">
    <property type="entry name" value="Helicase_ATP-bd"/>
</dbReference>
<dbReference type="SMART" id="SM00490">
    <property type="entry name" value="HELICc"/>
    <property type="match status" value="1"/>
</dbReference>
<evidence type="ECO:0000259" key="10">
    <source>
        <dbReference type="PROSITE" id="PS51194"/>
    </source>
</evidence>
<dbReference type="PROSITE" id="PS51194">
    <property type="entry name" value="HELICASE_CTER"/>
    <property type="match status" value="1"/>
</dbReference>
<dbReference type="PANTHER" id="PTHR13710:SF105">
    <property type="entry name" value="ATP-DEPENDENT DNA HELICASE Q1"/>
    <property type="match status" value="1"/>
</dbReference>
<dbReference type="Proteomes" id="UP000620124">
    <property type="component" value="Unassembled WGS sequence"/>
</dbReference>
<dbReference type="GO" id="GO:0005737">
    <property type="term" value="C:cytoplasm"/>
    <property type="evidence" value="ECO:0007669"/>
    <property type="project" value="TreeGrafter"/>
</dbReference>
<evidence type="ECO:0000256" key="8">
    <source>
        <dbReference type="SAM" id="MobiDB-lite"/>
    </source>
</evidence>
<evidence type="ECO:0000256" key="2">
    <source>
        <dbReference type="ARBA" id="ARBA00022741"/>
    </source>
</evidence>
<sequence length="684" mass="76122">MQLAHEVSFVSFAIVRSNPQSILIKLMTNALALEYVLSSRLRPWLPSFNGEAPKATHLRSVFCVPAHSPYDPHDYQIEGVCCSLDGVHLLAITPTGSGKTGYYMMYMLIVLAVLKDPTLCPTAKFPVDPCLVVISPTIPLQLDMAEKMRSVGLSAIEINNNSREEAFRLRNEELWVTARKNINIILAGPEQLKSDEFEKALRNDGFYVRICGTGFDEVHLLNTWGARFRQDFQQMGFLKARMTEKHNPWILTTATLRDGAPYNNVLDLLGLIPGRFHLIRRSNLRPDVQMLFRDFFSSLDSGVYPELDWVLSEGRATIIFPKHISLGSKIYAYLHGKCPPEDRDRRVRLYNSMNFESHNSATRKLLDDPDTKSGCQIVIGTDTLSVGINIPVRQDAIIVGDVDDADELIQKAGRVGRNRKLVTDARLIVYVTSAARAAAEKTLKARDSPLPSKTTPSDLSMAEMIVAPCKTEAQNRLYNNPAVDPPCKCTSCTTDLPPSPRTTCNCSGCLPENIPPPAKPAPAPKPFDSIPPRKRISKRQRIHGTTRLTAFQRVIWREADISITSFLPPEAFLPSSLIKNILDVYSTLTSQDAVSALVKHHKCLDGYHGQLFDLLCELKGEFAKITADRKAELAAARKTKKTILKNSEQAELVETSSEEDECEDAEEEAGAPRFASANSLLAQY</sequence>
<proteinExistence type="inferred from homology"/>
<protein>
    <recommendedName>
        <fullName evidence="7">DNA 3'-5' helicase</fullName>
        <ecNumber evidence="7">5.6.2.4</ecNumber>
    </recommendedName>
</protein>
<evidence type="ECO:0000259" key="9">
    <source>
        <dbReference type="PROSITE" id="PS51192"/>
    </source>
</evidence>
<keyword evidence="5" id="KW-0413">Isomerase</keyword>
<evidence type="ECO:0000313" key="11">
    <source>
        <dbReference type="EMBL" id="KAF7371534.1"/>
    </source>
</evidence>
<feature type="domain" description="Helicase ATP-binding" evidence="9">
    <location>
        <begin position="80"/>
        <end position="274"/>
    </location>
</feature>
<feature type="region of interest" description="Disordered" evidence="8">
    <location>
        <begin position="648"/>
        <end position="684"/>
    </location>
</feature>
<comment type="similarity">
    <text evidence="1">Belongs to the helicase family. RecQ subfamily.</text>
</comment>
<evidence type="ECO:0000256" key="1">
    <source>
        <dbReference type="ARBA" id="ARBA00005446"/>
    </source>
</evidence>
<evidence type="ECO:0000256" key="3">
    <source>
        <dbReference type="ARBA" id="ARBA00022840"/>
    </source>
</evidence>
<name>A0A8H6Z5V3_9AGAR</name>
<dbReference type="Pfam" id="PF00271">
    <property type="entry name" value="Helicase_C"/>
    <property type="match status" value="1"/>
</dbReference>
<dbReference type="CDD" id="cd18785">
    <property type="entry name" value="SF2_C"/>
    <property type="match status" value="1"/>
</dbReference>
<dbReference type="Pfam" id="PF00270">
    <property type="entry name" value="DEAD"/>
    <property type="match status" value="1"/>
</dbReference>
<dbReference type="SMART" id="SM00487">
    <property type="entry name" value="DEXDc"/>
    <property type="match status" value="1"/>
</dbReference>
<keyword evidence="3" id="KW-0067">ATP-binding</keyword>
<comment type="catalytic activity">
    <reaction evidence="6">
        <text>Couples ATP hydrolysis with the unwinding of duplex DNA by translocating in the 3'-5' direction.</text>
        <dbReference type="EC" id="5.6.2.4"/>
    </reaction>
</comment>
<keyword evidence="11" id="KW-0378">Hydrolase</keyword>
<evidence type="ECO:0000256" key="4">
    <source>
        <dbReference type="ARBA" id="ARBA00023125"/>
    </source>
</evidence>
<keyword evidence="11" id="KW-0347">Helicase</keyword>
<dbReference type="InterPro" id="IPR001650">
    <property type="entry name" value="Helicase_C-like"/>
</dbReference>
<dbReference type="EMBL" id="JACAZI010000001">
    <property type="protein sequence ID" value="KAF7371534.1"/>
    <property type="molecule type" value="Genomic_DNA"/>
</dbReference>
<dbReference type="GO" id="GO:0043138">
    <property type="term" value="F:3'-5' DNA helicase activity"/>
    <property type="evidence" value="ECO:0007669"/>
    <property type="project" value="UniProtKB-EC"/>
</dbReference>
<dbReference type="InterPro" id="IPR027417">
    <property type="entry name" value="P-loop_NTPase"/>
</dbReference>
<keyword evidence="12" id="KW-1185">Reference proteome</keyword>
<dbReference type="GO" id="GO:0005694">
    <property type="term" value="C:chromosome"/>
    <property type="evidence" value="ECO:0007669"/>
    <property type="project" value="TreeGrafter"/>
</dbReference>
<dbReference type="GO" id="GO:0000724">
    <property type="term" value="P:double-strand break repair via homologous recombination"/>
    <property type="evidence" value="ECO:0007669"/>
    <property type="project" value="TreeGrafter"/>
</dbReference>
<reference evidence="11" key="1">
    <citation type="submission" date="2020-05" db="EMBL/GenBank/DDBJ databases">
        <title>Mycena genomes resolve the evolution of fungal bioluminescence.</title>
        <authorList>
            <person name="Tsai I.J."/>
        </authorList>
    </citation>
    <scope>NUCLEOTIDE SEQUENCE</scope>
    <source>
        <strain evidence="11">CCC161011</strain>
    </source>
</reference>
<organism evidence="11 12">
    <name type="scientific">Mycena venus</name>
    <dbReference type="NCBI Taxonomy" id="2733690"/>
    <lineage>
        <taxon>Eukaryota</taxon>
        <taxon>Fungi</taxon>
        <taxon>Dikarya</taxon>
        <taxon>Basidiomycota</taxon>
        <taxon>Agaricomycotina</taxon>
        <taxon>Agaricomycetes</taxon>
        <taxon>Agaricomycetidae</taxon>
        <taxon>Agaricales</taxon>
        <taxon>Marasmiineae</taxon>
        <taxon>Mycenaceae</taxon>
        <taxon>Mycena</taxon>
    </lineage>
</organism>
<comment type="caution">
    <text evidence="11">The sequence shown here is derived from an EMBL/GenBank/DDBJ whole genome shotgun (WGS) entry which is preliminary data.</text>
</comment>
<evidence type="ECO:0000256" key="5">
    <source>
        <dbReference type="ARBA" id="ARBA00023235"/>
    </source>
</evidence>
<dbReference type="EC" id="5.6.2.4" evidence="7"/>
<evidence type="ECO:0000313" key="12">
    <source>
        <dbReference type="Proteomes" id="UP000620124"/>
    </source>
</evidence>
<keyword evidence="4" id="KW-0238">DNA-binding</keyword>
<feature type="compositionally biased region" description="Acidic residues" evidence="8">
    <location>
        <begin position="656"/>
        <end position="669"/>
    </location>
</feature>
<dbReference type="GO" id="GO:0003677">
    <property type="term" value="F:DNA binding"/>
    <property type="evidence" value="ECO:0007669"/>
    <property type="project" value="UniProtKB-KW"/>
</dbReference>
<dbReference type="Gene3D" id="3.40.50.300">
    <property type="entry name" value="P-loop containing nucleotide triphosphate hydrolases"/>
    <property type="match status" value="2"/>
</dbReference>